<feature type="signal peptide" evidence="1">
    <location>
        <begin position="1"/>
        <end position="28"/>
    </location>
</feature>
<evidence type="ECO:0000259" key="2">
    <source>
        <dbReference type="Pfam" id="PF01764"/>
    </source>
</evidence>
<name>A0A024GEN8_9STRA</name>
<dbReference type="AlphaFoldDB" id="A0A024GEN8"/>
<evidence type="ECO:0000256" key="1">
    <source>
        <dbReference type="SAM" id="SignalP"/>
    </source>
</evidence>
<protein>
    <recommendedName>
        <fullName evidence="2">Fungal lipase-type domain-containing protein</fullName>
    </recommendedName>
</protein>
<feature type="chain" id="PRO_5001529491" description="Fungal lipase-type domain-containing protein" evidence="1">
    <location>
        <begin position="29"/>
        <end position="285"/>
    </location>
</feature>
<sequence>MLPHRRFIVFPFFHAIFWLPLQVDTKQAVRTINQYDEELASYLVGISSAMYCPASKLLGWKCVACSHAGPLQNTEVVSDSQNTFQGTVGYSSDRDAIVISFRGSSNIKNWIANIKFRKKRAYNEYPEALVHRGFYELYQKVAAQVLASIRKIRHEHATAVILLTGHSLGGAIASICAFELKLLHGLDAHAVYTFGQPRLGNLAFAKLVQYYVPNLFRVIHADDLVPRLPPSYLHYHHSATEVRKFHKLQIGVLLTSRLQILYGKFSEWYRICSADHGEDRTMEAT</sequence>
<dbReference type="EMBL" id="CAIX01000091">
    <property type="protein sequence ID" value="CCI45159.1"/>
    <property type="molecule type" value="Genomic_DNA"/>
</dbReference>
<organism evidence="3 4">
    <name type="scientific">Albugo candida</name>
    <dbReference type="NCBI Taxonomy" id="65357"/>
    <lineage>
        <taxon>Eukaryota</taxon>
        <taxon>Sar</taxon>
        <taxon>Stramenopiles</taxon>
        <taxon>Oomycota</taxon>
        <taxon>Peronosporomycetes</taxon>
        <taxon>Albuginales</taxon>
        <taxon>Albuginaceae</taxon>
        <taxon>Albugo</taxon>
    </lineage>
</organism>
<dbReference type="InterPro" id="IPR051218">
    <property type="entry name" value="Sec_MonoDiacylglyc_Lipase"/>
</dbReference>
<proteinExistence type="predicted"/>
<accession>A0A024GEN8</accession>
<dbReference type="InterPro" id="IPR002921">
    <property type="entry name" value="Fungal_lipase-type"/>
</dbReference>
<keyword evidence="4" id="KW-1185">Reference proteome</keyword>
<dbReference type="InterPro" id="IPR029058">
    <property type="entry name" value="AB_hydrolase_fold"/>
</dbReference>
<gene>
    <name evidence="3" type="ORF">BN9_060320</name>
</gene>
<dbReference type="PANTHER" id="PTHR45856:SF11">
    <property type="entry name" value="FUNGAL LIPASE-LIKE DOMAIN-CONTAINING PROTEIN"/>
    <property type="match status" value="1"/>
</dbReference>
<keyword evidence="1" id="KW-0732">Signal</keyword>
<dbReference type="Gene3D" id="3.40.50.1820">
    <property type="entry name" value="alpha/beta hydrolase"/>
    <property type="match status" value="1"/>
</dbReference>
<dbReference type="GO" id="GO:0006629">
    <property type="term" value="P:lipid metabolic process"/>
    <property type="evidence" value="ECO:0007669"/>
    <property type="project" value="InterPro"/>
</dbReference>
<feature type="domain" description="Fungal lipase-type" evidence="2">
    <location>
        <begin position="98"/>
        <end position="231"/>
    </location>
</feature>
<dbReference type="SUPFAM" id="SSF53474">
    <property type="entry name" value="alpha/beta-Hydrolases"/>
    <property type="match status" value="1"/>
</dbReference>
<comment type="caution">
    <text evidence="3">The sequence shown here is derived from an EMBL/GenBank/DDBJ whole genome shotgun (WGS) entry which is preliminary data.</text>
</comment>
<dbReference type="STRING" id="65357.A0A024GEN8"/>
<evidence type="ECO:0000313" key="4">
    <source>
        <dbReference type="Proteomes" id="UP000053237"/>
    </source>
</evidence>
<dbReference type="OrthoDB" id="426718at2759"/>
<reference evidence="3 4" key="1">
    <citation type="submission" date="2012-05" db="EMBL/GenBank/DDBJ databases">
        <title>Recombination and specialization in a pathogen metapopulation.</title>
        <authorList>
            <person name="Gardiner A."/>
            <person name="Kemen E."/>
            <person name="Schultz-Larsen T."/>
            <person name="MacLean D."/>
            <person name="Van Oosterhout C."/>
            <person name="Jones J.D.G."/>
        </authorList>
    </citation>
    <scope>NUCLEOTIDE SEQUENCE [LARGE SCALE GENOMIC DNA]</scope>
    <source>
        <strain evidence="3 4">Ac Nc2</strain>
    </source>
</reference>
<dbReference type="Pfam" id="PF01764">
    <property type="entry name" value="Lipase_3"/>
    <property type="match status" value="1"/>
</dbReference>
<dbReference type="CDD" id="cd00519">
    <property type="entry name" value="Lipase_3"/>
    <property type="match status" value="1"/>
</dbReference>
<dbReference type="Proteomes" id="UP000053237">
    <property type="component" value="Unassembled WGS sequence"/>
</dbReference>
<dbReference type="PANTHER" id="PTHR45856">
    <property type="entry name" value="ALPHA/BETA-HYDROLASES SUPERFAMILY PROTEIN"/>
    <property type="match status" value="1"/>
</dbReference>
<evidence type="ECO:0000313" key="3">
    <source>
        <dbReference type="EMBL" id="CCI45159.1"/>
    </source>
</evidence>
<dbReference type="InParanoid" id="A0A024GEN8"/>